<reference evidence="1 2" key="1">
    <citation type="journal article" date="2016" name="Nat. Commun.">
        <title>Thousands of microbial genomes shed light on interconnected biogeochemical processes in an aquifer system.</title>
        <authorList>
            <person name="Anantharaman K."/>
            <person name="Brown C.T."/>
            <person name="Hug L.A."/>
            <person name="Sharon I."/>
            <person name="Castelle C.J."/>
            <person name="Probst A.J."/>
            <person name="Thomas B.C."/>
            <person name="Singh A."/>
            <person name="Wilkins M.J."/>
            <person name="Karaoz U."/>
            <person name="Brodie E.L."/>
            <person name="Williams K.H."/>
            <person name="Hubbard S.S."/>
            <person name="Banfield J.F."/>
        </authorList>
    </citation>
    <scope>NUCLEOTIDE SEQUENCE [LARGE SCALE GENOMIC DNA]</scope>
</reference>
<dbReference type="AlphaFoldDB" id="A0A1F6N4K9"/>
<evidence type="ECO:0000313" key="1">
    <source>
        <dbReference type="EMBL" id="OGH78857.1"/>
    </source>
</evidence>
<dbReference type="EMBL" id="MFQH01000001">
    <property type="protein sequence ID" value="OGH78857.1"/>
    <property type="molecule type" value="Genomic_DNA"/>
</dbReference>
<evidence type="ECO:0008006" key="3">
    <source>
        <dbReference type="Google" id="ProtNLM"/>
    </source>
</evidence>
<organism evidence="1 2">
    <name type="scientific">Candidatus Magasanikbacteria bacterium RIFCSPLOWO2_01_FULL_40_15</name>
    <dbReference type="NCBI Taxonomy" id="1798686"/>
    <lineage>
        <taxon>Bacteria</taxon>
        <taxon>Candidatus Magasanikiibacteriota</taxon>
    </lineage>
</organism>
<name>A0A1F6N4K9_9BACT</name>
<gene>
    <name evidence="1" type="ORF">A2983_00800</name>
</gene>
<evidence type="ECO:0000313" key="2">
    <source>
        <dbReference type="Proteomes" id="UP000177040"/>
    </source>
</evidence>
<accession>A0A1F6N4K9</accession>
<comment type="caution">
    <text evidence="1">The sequence shown here is derived from an EMBL/GenBank/DDBJ whole genome shotgun (WGS) entry which is preliminary data.</text>
</comment>
<sequence>MNITKKRGDFLDILLRSKKTVFTTVDIFLLWEDTNIGATEVRLHYYVKTSKLIRLRRGLYAKDANYDRKELATNILRPSYISFETVLAASGMTFQYYNQIFVASYVKREIVCDGQIYTFETIKKNALINPLGIDQSREYSIATPERAFLDTVYRSKDYHFDNLSSLNWEKVFAMVHIYENKKMERKIKQYYKNFLKTN</sequence>
<proteinExistence type="predicted"/>
<protein>
    <recommendedName>
        <fullName evidence="3">AbiEi antitoxin C-terminal domain-containing protein</fullName>
    </recommendedName>
</protein>
<dbReference type="Proteomes" id="UP000177040">
    <property type="component" value="Unassembled WGS sequence"/>
</dbReference>